<keyword evidence="4" id="KW-0472">Membrane</keyword>
<dbReference type="Pfam" id="PF00088">
    <property type="entry name" value="Trefoil"/>
    <property type="match status" value="1"/>
</dbReference>
<dbReference type="GO" id="GO:0016020">
    <property type="term" value="C:membrane"/>
    <property type="evidence" value="ECO:0007669"/>
    <property type="project" value="UniProtKB-SubCell"/>
</dbReference>
<dbReference type="Gene3D" id="2.60.40.1760">
    <property type="entry name" value="glycosyl hydrolase (family 31)"/>
    <property type="match status" value="1"/>
</dbReference>
<dbReference type="SMART" id="SM00018">
    <property type="entry name" value="PD"/>
    <property type="match status" value="1"/>
</dbReference>
<dbReference type="Pfam" id="PF01055">
    <property type="entry name" value="Glyco_hydro_31_2nd"/>
    <property type="match status" value="1"/>
</dbReference>
<dbReference type="Gene3D" id="2.60.40.1180">
    <property type="entry name" value="Golgi alpha-mannosidase II"/>
    <property type="match status" value="2"/>
</dbReference>
<dbReference type="CDD" id="cd00111">
    <property type="entry name" value="Trefoil"/>
    <property type="match status" value="1"/>
</dbReference>
<dbReference type="GO" id="GO:0005975">
    <property type="term" value="P:carbohydrate metabolic process"/>
    <property type="evidence" value="ECO:0007669"/>
    <property type="project" value="InterPro"/>
</dbReference>
<keyword evidence="7 9" id="KW-0326">Glycosidase</keyword>
<evidence type="ECO:0000313" key="12">
    <source>
        <dbReference type="Proteomes" id="UP000036681"/>
    </source>
</evidence>
<dbReference type="WBParaSite" id="ALUE_0001082701-mRNA-1">
    <property type="protein sequence ID" value="ALUE_0001082701-mRNA-1"/>
    <property type="gene ID" value="ALUE_0001082701"/>
</dbReference>
<reference evidence="13" key="1">
    <citation type="submission" date="2017-02" db="UniProtKB">
        <authorList>
            <consortium name="WormBaseParasite"/>
        </authorList>
    </citation>
    <scope>IDENTIFICATION</scope>
</reference>
<feature type="compositionally biased region" description="Low complexity" evidence="10">
    <location>
        <begin position="972"/>
        <end position="1011"/>
    </location>
</feature>
<dbReference type="GO" id="GO:0030246">
    <property type="term" value="F:carbohydrate binding"/>
    <property type="evidence" value="ECO:0007669"/>
    <property type="project" value="InterPro"/>
</dbReference>
<sequence>MIRDVDPNDNRLPERRRIDCAPDWGLENVEATCQSRGCWWNPANPSIIGIPWCYFPPNTGYVVSHSNDSFTVLERYSGSPPSPFSKTIDRITLKQTRSRFALNVRIGYDGSYEPPVYMRQQPSDSFENLLSLVEGGVMSNINDKIYSFSITRGTGSWIWDTSIGGMLFAEQYVQIATLLPSENVYGFGENIHQTLKHSFNSYQTWGMFARDQPPNSAGTPIGQNLYGVHPFYLGLGSDNNAYGVLILNSNAQEVTTAMAPHLVYRTIGGILDIYFFPGPEPEQVVQQYQMLIGTPFLPAYWALGFQLSSYSFKTLIDLQVAVNRTIKNGIPLDVVHADIDYMDRYKDFTVGEAWLGIGDYAKELHEKGMSLILILDPAIQADSDAFNRSLQQDVSFIEWPQPELVQDEVNQLYPLVKGTKIMLGVVWPDRHVAFPDFLDPLNKTMAWWTNEINQLHRSVNFDGIWIDMNEPANFGTNEQSPWYWEQKQLSPLKCPLSGSSATLDLPPYQTVNVYQWGYGNVLSSKTLCMLATTSRNKLRFYDTKNLYGLFEAIATQTAVFEATAKRGVVISRSTFPSSGHYAGHWLGDNSGTWEDLRTSVIGVQEFNLFGIPYVGSDICGYLSGVTEELCLRWHQLGAFHSFSRNHNGENNAPHDPGVWPAVATAAREALLFRYRYLPYLFSLHFRASLNGGSVIRPVFFEFPNDSNTLDLSYQFMWGSGLMIAPALYPSINKVSGYLPVECTWYSLRDADYGQLIPSGHREFSARTDELPPVFIKGGTVIPRQKPNMTTTTSRKNPFEVAVALSANGSSPFGELYWDDGYSIVRNNDFTLHSYNYWHFSLYHENILNSTTTFNILRKKFNNTIKIPTLDLIDIFGYNVTPNFSTFQMRRDGIAATSTTIDKSKWQYNNETKVLHMEMEHFIDLAGAELIQLSWKNTLYTPESETTTITAYTATMTTTISATTTIKSTTTTATTTAPLTTSPMTTTTAPAMASPTTTPQTTRTASKTTTTTPGTENPITVATEASSLQPSPTTSAAHKLSVPNAILLNPVLLLSVWDLLLYPCVLCVFRNMD</sequence>
<dbReference type="AlphaFoldDB" id="A0A0M3I2R3"/>
<keyword evidence="12" id="KW-1185">Reference proteome</keyword>
<keyword evidence="3 9" id="KW-0378">Hydrolase</keyword>
<dbReference type="Gene3D" id="3.20.20.80">
    <property type="entry name" value="Glycosidases"/>
    <property type="match status" value="1"/>
</dbReference>
<dbReference type="CDD" id="cd06602">
    <property type="entry name" value="GH31_MGAM_SI_GAA"/>
    <property type="match status" value="1"/>
</dbReference>
<evidence type="ECO:0000256" key="4">
    <source>
        <dbReference type="ARBA" id="ARBA00023136"/>
    </source>
</evidence>
<dbReference type="Gene3D" id="4.10.110.10">
    <property type="entry name" value="Spasmolytic Protein, domain 1"/>
    <property type="match status" value="1"/>
</dbReference>
<keyword evidence="6" id="KW-0325">Glycoprotein</keyword>
<dbReference type="Proteomes" id="UP000036681">
    <property type="component" value="Unplaced"/>
</dbReference>
<comment type="similarity">
    <text evidence="2 9">Belongs to the glycosyl hydrolase 31 family.</text>
</comment>
<evidence type="ECO:0000256" key="2">
    <source>
        <dbReference type="ARBA" id="ARBA00007806"/>
    </source>
</evidence>
<dbReference type="PANTHER" id="PTHR22762">
    <property type="entry name" value="ALPHA-GLUCOSIDASE"/>
    <property type="match status" value="1"/>
</dbReference>
<dbReference type="PROSITE" id="PS00129">
    <property type="entry name" value="GLYCOSYL_HYDROL_F31_1"/>
    <property type="match status" value="1"/>
</dbReference>
<dbReference type="InterPro" id="IPR025887">
    <property type="entry name" value="Glyco_hydro_31_N_dom"/>
</dbReference>
<evidence type="ECO:0000256" key="9">
    <source>
        <dbReference type="RuleBase" id="RU361185"/>
    </source>
</evidence>
<dbReference type="SUPFAM" id="SSF51011">
    <property type="entry name" value="Glycosyl hydrolase domain"/>
    <property type="match status" value="1"/>
</dbReference>
<evidence type="ECO:0000256" key="6">
    <source>
        <dbReference type="ARBA" id="ARBA00023180"/>
    </source>
</evidence>
<evidence type="ECO:0000256" key="8">
    <source>
        <dbReference type="PROSITE-ProRule" id="PRU00779"/>
    </source>
</evidence>
<dbReference type="Pfam" id="PF21365">
    <property type="entry name" value="Glyco_hydro_31_3rd"/>
    <property type="match status" value="1"/>
</dbReference>
<dbReference type="Pfam" id="PF13802">
    <property type="entry name" value="Gal_mutarotas_2"/>
    <property type="match status" value="1"/>
</dbReference>
<dbReference type="GO" id="GO:0004558">
    <property type="term" value="F:alpha-1,4-glucosidase activity"/>
    <property type="evidence" value="ECO:0007669"/>
    <property type="project" value="TreeGrafter"/>
</dbReference>
<dbReference type="InterPro" id="IPR013780">
    <property type="entry name" value="Glyco_hydro_b"/>
</dbReference>
<dbReference type="SUPFAM" id="SSF51445">
    <property type="entry name" value="(Trans)glycosidases"/>
    <property type="match status" value="1"/>
</dbReference>
<dbReference type="InterPro" id="IPR017853">
    <property type="entry name" value="GH"/>
</dbReference>
<evidence type="ECO:0000256" key="5">
    <source>
        <dbReference type="ARBA" id="ARBA00023157"/>
    </source>
</evidence>
<proteinExistence type="inferred from homology"/>
<dbReference type="InterPro" id="IPR044913">
    <property type="entry name" value="P_trefoil_dom_sf"/>
</dbReference>
<dbReference type="InterPro" id="IPR000519">
    <property type="entry name" value="P_trefoil_dom"/>
</dbReference>
<evidence type="ECO:0000256" key="7">
    <source>
        <dbReference type="ARBA" id="ARBA00023295"/>
    </source>
</evidence>
<dbReference type="SUPFAM" id="SSF74650">
    <property type="entry name" value="Galactose mutarotase-like"/>
    <property type="match status" value="1"/>
</dbReference>
<comment type="subcellular location">
    <subcellularLocation>
        <location evidence="1">Membrane</location>
    </subcellularLocation>
</comment>
<dbReference type="InterPro" id="IPR011013">
    <property type="entry name" value="Gal_mutarotase_sf_dom"/>
</dbReference>
<keyword evidence="5" id="KW-1015">Disulfide bond</keyword>
<evidence type="ECO:0000256" key="1">
    <source>
        <dbReference type="ARBA" id="ARBA00004370"/>
    </source>
</evidence>
<protein>
    <submittedName>
        <fullName evidence="13">P-type domain-containing protein</fullName>
    </submittedName>
</protein>
<evidence type="ECO:0000259" key="11">
    <source>
        <dbReference type="PROSITE" id="PS51448"/>
    </source>
</evidence>
<dbReference type="InterPro" id="IPR030458">
    <property type="entry name" value="Glyco_hydro_31_AS"/>
</dbReference>
<dbReference type="InterPro" id="IPR000322">
    <property type="entry name" value="Glyco_hydro_31_TIM"/>
</dbReference>
<dbReference type="PROSITE" id="PS51448">
    <property type="entry name" value="P_TREFOIL_2"/>
    <property type="match status" value="1"/>
</dbReference>
<feature type="domain" description="P-type" evidence="11">
    <location>
        <begin position="8"/>
        <end position="57"/>
    </location>
</feature>
<name>A0A0M3I2R3_ASCLU</name>
<evidence type="ECO:0000313" key="13">
    <source>
        <dbReference type="WBParaSite" id="ALUE_0001082701-mRNA-1"/>
    </source>
</evidence>
<evidence type="ECO:0000256" key="10">
    <source>
        <dbReference type="SAM" id="MobiDB-lite"/>
    </source>
</evidence>
<organism evidence="12 13">
    <name type="scientific">Ascaris lumbricoides</name>
    <name type="common">Giant roundworm</name>
    <dbReference type="NCBI Taxonomy" id="6252"/>
    <lineage>
        <taxon>Eukaryota</taxon>
        <taxon>Metazoa</taxon>
        <taxon>Ecdysozoa</taxon>
        <taxon>Nematoda</taxon>
        <taxon>Chromadorea</taxon>
        <taxon>Rhabditida</taxon>
        <taxon>Spirurina</taxon>
        <taxon>Ascaridomorpha</taxon>
        <taxon>Ascaridoidea</taxon>
        <taxon>Ascarididae</taxon>
        <taxon>Ascaris</taxon>
    </lineage>
</organism>
<dbReference type="CDD" id="cd14752">
    <property type="entry name" value="GH31_N"/>
    <property type="match status" value="1"/>
</dbReference>
<comment type="caution">
    <text evidence="8">Lacks conserved residue(s) required for the propagation of feature annotation.</text>
</comment>
<accession>A0A0M3I2R3</accession>
<evidence type="ECO:0000256" key="3">
    <source>
        <dbReference type="ARBA" id="ARBA00022801"/>
    </source>
</evidence>
<dbReference type="PANTHER" id="PTHR22762:SF94">
    <property type="entry name" value="P-TYPE DOMAIN-CONTAINING PROTEIN"/>
    <property type="match status" value="1"/>
</dbReference>
<dbReference type="InterPro" id="IPR048395">
    <property type="entry name" value="Glyco_hydro_31_C"/>
</dbReference>
<feature type="region of interest" description="Disordered" evidence="10">
    <location>
        <begin position="972"/>
        <end position="1017"/>
    </location>
</feature>